<keyword evidence="7 14" id="KW-0460">Magnesium</keyword>
<keyword evidence="8 15" id="KW-1278">Translocase</keyword>
<feature type="domain" description="P-type ATPase C-terminal" evidence="18">
    <location>
        <begin position="1021"/>
        <end position="1269"/>
    </location>
</feature>
<dbReference type="GO" id="GO:0005524">
    <property type="term" value="F:ATP binding"/>
    <property type="evidence" value="ECO:0007669"/>
    <property type="project" value="UniProtKB-UniRule"/>
</dbReference>
<evidence type="ECO:0000256" key="4">
    <source>
        <dbReference type="ARBA" id="ARBA00022723"/>
    </source>
</evidence>
<dbReference type="SUPFAM" id="SSF81660">
    <property type="entry name" value="Metal cation-transporting ATPase, ATP-binding domain N"/>
    <property type="match status" value="1"/>
</dbReference>
<organism evidence="19 20">
    <name type="scientific">Coccomyxa viridis</name>
    <dbReference type="NCBI Taxonomy" id="1274662"/>
    <lineage>
        <taxon>Eukaryota</taxon>
        <taxon>Viridiplantae</taxon>
        <taxon>Chlorophyta</taxon>
        <taxon>core chlorophytes</taxon>
        <taxon>Trebouxiophyceae</taxon>
        <taxon>Trebouxiophyceae incertae sedis</taxon>
        <taxon>Coccomyxaceae</taxon>
        <taxon>Coccomyxa</taxon>
    </lineage>
</organism>
<evidence type="ECO:0000256" key="10">
    <source>
        <dbReference type="ARBA" id="ARBA00023136"/>
    </source>
</evidence>
<feature type="transmembrane region" description="Helical" evidence="15">
    <location>
        <begin position="1133"/>
        <end position="1155"/>
    </location>
</feature>
<evidence type="ECO:0000256" key="7">
    <source>
        <dbReference type="ARBA" id="ARBA00022842"/>
    </source>
</evidence>
<comment type="caution">
    <text evidence="19">The sequence shown here is derived from an EMBL/GenBank/DDBJ whole genome shotgun (WGS) entry which is preliminary data.</text>
</comment>
<feature type="binding site" evidence="13">
    <location>
        <position position="723"/>
    </location>
    <ligand>
        <name>ATP</name>
        <dbReference type="ChEBI" id="CHEBI:30616"/>
    </ligand>
</feature>
<evidence type="ECO:0000256" key="8">
    <source>
        <dbReference type="ARBA" id="ARBA00022967"/>
    </source>
</evidence>
<feature type="compositionally biased region" description="Low complexity" evidence="16">
    <location>
        <begin position="598"/>
        <end position="611"/>
    </location>
</feature>
<feature type="region of interest" description="Disordered" evidence="16">
    <location>
        <begin position="1"/>
        <end position="61"/>
    </location>
</feature>
<keyword evidence="4 14" id="KW-0479">Metal-binding</keyword>
<dbReference type="SUPFAM" id="SSF56784">
    <property type="entry name" value="HAD-like"/>
    <property type="match status" value="1"/>
</dbReference>
<feature type="transmembrane region" description="Helical" evidence="15">
    <location>
        <begin position="160"/>
        <end position="182"/>
    </location>
</feature>
<keyword evidence="10 15" id="KW-0472">Membrane</keyword>
<dbReference type="NCBIfam" id="TIGR01652">
    <property type="entry name" value="ATPase-Plipid"/>
    <property type="match status" value="1"/>
</dbReference>
<dbReference type="InterPro" id="IPR023214">
    <property type="entry name" value="HAD_sf"/>
</dbReference>
<evidence type="ECO:0000259" key="18">
    <source>
        <dbReference type="Pfam" id="PF16212"/>
    </source>
</evidence>
<feature type="binding site" evidence="13">
    <location>
        <position position="488"/>
    </location>
    <ligand>
        <name>ATP</name>
        <dbReference type="ChEBI" id="CHEBI:30616"/>
    </ligand>
</feature>
<dbReference type="PRINTS" id="PR00119">
    <property type="entry name" value="CATATPASE"/>
</dbReference>
<name>A0AAV1HT49_9CHLO</name>
<feature type="binding site" evidence="13">
    <location>
        <position position="659"/>
    </location>
    <ligand>
        <name>ATP</name>
        <dbReference type="ChEBI" id="CHEBI:30616"/>
    </ligand>
</feature>
<dbReference type="NCBIfam" id="TIGR01494">
    <property type="entry name" value="ATPase_P-type"/>
    <property type="match status" value="1"/>
</dbReference>
<dbReference type="SFLD" id="SFLDS00003">
    <property type="entry name" value="Haloacid_Dehalogenase"/>
    <property type="match status" value="1"/>
</dbReference>
<evidence type="ECO:0000256" key="16">
    <source>
        <dbReference type="SAM" id="MobiDB-lite"/>
    </source>
</evidence>
<feature type="binding site" evidence="13">
    <location>
        <position position="839"/>
    </location>
    <ligand>
        <name>ATP</name>
        <dbReference type="ChEBI" id="CHEBI:30616"/>
    </ligand>
</feature>
<dbReference type="Pfam" id="PF16209">
    <property type="entry name" value="PhoLip_ATPase_N"/>
    <property type="match status" value="1"/>
</dbReference>
<evidence type="ECO:0000256" key="1">
    <source>
        <dbReference type="ARBA" id="ARBA00004141"/>
    </source>
</evidence>
<feature type="transmembrane region" description="Helical" evidence="15">
    <location>
        <begin position="1167"/>
        <end position="1188"/>
    </location>
</feature>
<comment type="subcellular location">
    <subcellularLocation>
        <location evidence="1 15">Membrane</location>
        <topology evidence="1 15">Multi-pass membrane protein</topology>
    </subcellularLocation>
</comment>
<dbReference type="Pfam" id="PF13246">
    <property type="entry name" value="Cation_ATPase"/>
    <property type="match status" value="1"/>
</dbReference>
<dbReference type="SFLD" id="SFLDF00027">
    <property type="entry name" value="p-type_atpase"/>
    <property type="match status" value="1"/>
</dbReference>
<evidence type="ECO:0000256" key="2">
    <source>
        <dbReference type="ARBA" id="ARBA00008109"/>
    </source>
</evidence>
<feature type="transmembrane region" description="Helical" evidence="15">
    <location>
        <begin position="1235"/>
        <end position="1259"/>
    </location>
</feature>
<feature type="compositionally biased region" description="Basic and acidic residues" evidence="16">
    <location>
        <begin position="1430"/>
        <end position="1450"/>
    </location>
</feature>
<dbReference type="GO" id="GO:0140326">
    <property type="term" value="F:ATPase-coupled intramembrane lipid transporter activity"/>
    <property type="evidence" value="ECO:0007669"/>
    <property type="project" value="UniProtKB-EC"/>
</dbReference>
<keyword evidence="6 13" id="KW-0067">ATP-binding</keyword>
<feature type="binding site" evidence="13">
    <location>
        <position position="953"/>
    </location>
    <ligand>
        <name>ATP</name>
        <dbReference type="ChEBI" id="CHEBI:30616"/>
    </ligand>
</feature>
<dbReference type="GO" id="GO:0000287">
    <property type="term" value="F:magnesium ion binding"/>
    <property type="evidence" value="ECO:0007669"/>
    <property type="project" value="UniProtKB-UniRule"/>
</dbReference>
<dbReference type="Gene3D" id="3.40.50.1000">
    <property type="entry name" value="HAD superfamily/HAD-like"/>
    <property type="match status" value="1"/>
</dbReference>
<evidence type="ECO:0000256" key="14">
    <source>
        <dbReference type="PIRSR" id="PIRSR606539-3"/>
    </source>
</evidence>
<dbReference type="EMBL" id="CAUYUE010000002">
    <property type="protein sequence ID" value="CAK0743492.1"/>
    <property type="molecule type" value="Genomic_DNA"/>
</dbReference>
<dbReference type="InterPro" id="IPR008250">
    <property type="entry name" value="ATPase_P-typ_transduc_dom_A_sf"/>
</dbReference>
<dbReference type="GO" id="GO:0005886">
    <property type="term" value="C:plasma membrane"/>
    <property type="evidence" value="ECO:0007669"/>
    <property type="project" value="TreeGrafter"/>
</dbReference>
<keyword evidence="20" id="KW-1185">Reference proteome</keyword>
<evidence type="ECO:0000313" key="20">
    <source>
        <dbReference type="Proteomes" id="UP001314263"/>
    </source>
</evidence>
<evidence type="ECO:0000313" key="19">
    <source>
        <dbReference type="EMBL" id="CAK0743492.1"/>
    </source>
</evidence>
<feature type="compositionally biased region" description="Polar residues" evidence="16">
    <location>
        <begin position="587"/>
        <end position="597"/>
    </location>
</feature>
<dbReference type="Proteomes" id="UP001314263">
    <property type="component" value="Unassembled WGS sequence"/>
</dbReference>
<dbReference type="InterPro" id="IPR032631">
    <property type="entry name" value="P-type_ATPase_N"/>
</dbReference>
<feature type="transmembrane region" description="Helical" evidence="15">
    <location>
        <begin position="414"/>
        <end position="437"/>
    </location>
</feature>
<feature type="binding site" evidence="14">
    <location>
        <position position="488"/>
    </location>
    <ligand>
        <name>Mg(2+)</name>
        <dbReference type="ChEBI" id="CHEBI:18420"/>
    </ligand>
</feature>
<keyword evidence="3 15" id="KW-0812">Transmembrane</keyword>
<feature type="binding site" evidence="13">
    <location>
        <position position="838"/>
    </location>
    <ligand>
        <name>ATP</name>
        <dbReference type="ChEBI" id="CHEBI:30616"/>
    </ligand>
</feature>
<comment type="cofactor">
    <cofactor evidence="14">
        <name>Mg(2+)</name>
        <dbReference type="ChEBI" id="CHEBI:18420"/>
    </cofactor>
</comment>
<dbReference type="EC" id="7.6.2.1" evidence="15"/>
<reference evidence="19 20" key="1">
    <citation type="submission" date="2023-10" db="EMBL/GenBank/DDBJ databases">
        <authorList>
            <person name="Maclean D."/>
            <person name="Macfadyen A."/>
        </authorList>
    </citation>
    <scope>NUCLEOTIDE SEQUENCE [LARGE SCALE GENOMIC DNA]</scope>
</reference>
<evidence type="ECO:0000256" key="5">
    <source>
        <dbReference type="ARBA" id="ARBA00022741"/>
    </source>
</evidence>
<dbReference type="Gene3D" id="3.40.1110.10">
    <property type="entry name" value="Calcium-transporting ATPase, cytoplasmic domain N"/>
    <property type="match status" value="1"/>
</dbReference>
<accession>A0AAV1HT49</accession>
<evidence type="ECO:0000256" key="12">
    <source>
        <dbReference type="PIRSR" id="PIRSR606539-1"/>
    </source>
</evidence>
<sequence length="1450" mass="160866">MESRNSHETSSQGGDGSSHSSERSKLTIPEKIVQAGKEAVRKTKNLGRQKGSRRRQSTNPLALAATRVYRESIKASKTVLHIGSKNGHKEGKDGAQAEPWTIKIERGNEVEGHVPNSIRTAKYNAITFFPIFLIEMFGRVAYLYFLAQACLAWWNVVSPFGGWGSSLALGFVLVVAAIKAIWEDAKRHQEDRRTNASVAHRYMPDGTIQDIKWRDVRVGHILKVEDEELFPADLLCLYSALEDDACFIKTTNLDGESNLKIRRPLDLRDAAPEEDADVLDIHATLECEQPNADLHKFQGRLIYQSASEERSMPVTTNEMLLRGCMLKNSNYVLGLVVYTGKESRIQMNAAKTPNKVGSYDHFLNFQIGFIIILQLAMCVFCAVAAYIWRNHAGWPRYQLAMYAYVEGNFENGAAYTFILFITFWILYSYLVPISLFVTMEIVKFWQGFVYIKNDKDMVDPETGTASLARNTNLNEDLGKVEYVFSDKTGTLTANEMQLREVAIAGVAYGDSSFRLEEHEEVQGMPALERFDARLADAAKKLQALGKWEAVVQRGGSSEHGLSLASSQFDAEVYEELDIPESNRELSQRGSTPRAETNGSARAGSGRHGSQSNGKSEADLVVLGCHLVDFWINIALCQSLIVEAAEDDGPPIYQGPSPDEVALVEGGRQLGFEFVKRMKDTVVVNMLGTEAAFEILNVMEYSSARGRMSVIARAPGGSVRLLSKGSDAKVIGILHAGVPKALLDATNSNLHLFATQGLRTLAIGTRVMDEQWLSEWDARYQEAAALLDGRDEATEELMEEVETDLELVGVSAIEDKLQDGVPAAIQTLLDAGIKVWVITGDKQETAINIAISCKLIRNPDSLLICNASTREEAHARLRELQQQLRRSYAPVGGPKEGPPPDKDGAILNPLHVGELVIDGGTLSHILGTEMEQELARVGAQCGSVVICRSSPSQKAAIVHMMSEYEMSQAEGRSTGLYKWYKRQMRKQAGRMLSIGDGANDVAMLQAADVGIGIMGKEGRQAVNNSDYAIPQFRFLTRLLLVHGSLSAYRLSRLIKYSFYKNIAFGFLLFYYQFYCGFSGQSMVDDISAAAFNVVFTSLPILLFAVLDRPVHNLNTLLRFPQTYNPRSSLTTLTFWKNGVLMAAVDAAICFFIPFYATRTNGRLTMNDVFSVGKTVFTALLGSVTLEVALVSRYWTWPFILFVLLSYWLVYPFEILYALVEQALQSYDVEQFGVAQYLYTTGAFWFTLLACALVSFGHRLLERGYVWLFRPQDYFLLSEMEAQERQHKEPEMGWQTSARLTSLASHQFSRPGSERRSTMDSQVSESLLGSEYPQSPMAPRRRSRTVKRDTSLSRTGSLGPISRRGSLVGPDGLPRTPSRALSRDDPLAEAIGSSRAPLGGTIREEPSQDGSIEQKSGQRRAGSGAGAGFGAREIELPPHSTSRADRKEFYHS</sequence>
<feature type="domain" description="P-type ATPase N-terminal" evidence="17">
    <location>
        <begin position="108"/>
        <end position="162"/>
    </location>
</feature>
<dbReference type="GO" id="GO:0045332">
    <property type="term" value="P:phospholipid translocation"/>
    <property type="evidence" value="ECO:0007669"/>
    <property type="project" value="TreeGrafter"/>
</dbReference>
<feature type="binding site" evidence="14">
    <location>
        <position position="486"/>
    </location>
    <ligand>
        <name>Mg(2+)</name>
        <dbReference type="ChEBI" id="CHEBI:18420"/>
    </ligand>
</feature>
<dbReference type="InterPro" id="IPR036412">
    <property type="entry name" value="HAD-like_sf"/>
</dbReference>
<feature type="transmembrane region" description="Helical" evidence="15">
    <location>
        <begin position="128"/>
        <end position="154"/>
    </location>
</feature>
<feature type="transmembrane region" description="Helical" evidence="15">
    <location>
        <begin position="1057"/>
        <end position="1073"/>
    </location>
</feature>
<feature type="transmembrane region" description="Helical" evidence="15">
    <location>
        <begin position="1195"/>
        <end position="1215"/>
    </location>
</feature>
<feature type="transmembrane region" description="Helical" evidence="15">
    <location>
        <begin position="1085"/>
        <end position="1105"/>
    </location>
</feature>
<evidence type="ECO:0000256" key="9">
    <source>
        <dbReference type="ARBA" id="ARBA00022989"/>
    </source>
</evidence>
<dbReference type="SUPFAM" id="SSF81665">
    <property type="entry name" value="Calcium ATPase, transmembrane domain M"/>
    <property type="match status" value="1"/>
</dbReference>
<keyword evidence="5 13" id="KW-0547">Nucleotide-binding</keyword>
<evidence type="ECO:0000256" key="15">
    <source>
        <dbReference type="RuleBase" id="RU362033"/>
    </source>
</evidence>
<feature type="binding site" evidence="14">
    <location>
        <position position="999"/>
    </location>
    <ligand>
        <name>Mg(2+)</name>
        <dbReference type="ChEBI" id="CHEBI:18420"/>
    </ligand>
</feature>
<dbReference type="PANTHER" id="PTHR24092">
    <property type="entry name" value="PROBABLE PHOSPHOLIPID-TRANSPORTING ATPASE"/>
    <property type="match status" value="1"/>
</dbReference>
<evidence type="ECO:0000256" key="13">
    <source>
        <dbReference type="PIRSR" id="PIRSR606539-2"/>
    </source>
</evidence>
<dbReference type="InterPro" id="IPR023299">
    <property type="entry name" value="ATPase_P-typ_cyto_dom_N"/>
</dbReference>
<dbReference type="SFLD" id="SFLDG00002">
    <property type="entry name" value="C1.7:_P-type_atpase_like"/>
    <property type="match status" value="1"/>
</dbReference>
<feature type="region of interest" description="Disordered" evidence="16">
    <location>
        <begin position="1303"/>
        <end position="1450"/>
    </location>
</feature>
<evidence type="ECO:0000256" key="3">
    <source>
        <dbReference type="ARBA" id="ARBA00022692"/>
    </source>
</evidence>
<dbReference type="GO" id="GO:0016887">
    <property type="term" value="F:ATP hydrolysis activity"/>
    <property type="evidence" value="ECO:0007669"/>
    <property type="project" value="InterPro"/>
</dbReference>
<dbReference type="PROSITE" id="PS00154">
    <property type="entry name" value="ATPASE_E1_E2"/>
    <property type="match status" value="1"/>
</dbReference>
<dbReference type="InterPro" id="IPR032630">
    <property type="entry name" value="P_typ_ATPase_c"/>
</dbReference>
<feature type="binding site" evidence="13">
    <location>
        <position position="758"/>
    </location>
    <ligand>
        <name>ATP</name>
        <dbReference type="ChEBI" id="CHEBI:30616"/>
    </ligand>
</feature>
<dbReference type="InterPro" id="IPR018303">
    <property type="entry name" value="ATPase_P-typ_P_site"/>
</dbReference>
<dbReference type="PROSITE" id="PS50152">
    <property type="entry name" value="25A_SYNTH_3"/>
    <property type="match status" value="1"/>
</dbReference>
<feature type="active site" description="4-aspartylphosphate intermediate" evidence="12">
    <location>
        <position position="486"/>
    </location>
</feature>
<evidence type="ECO:0000256" key="11">
    <source>
        <dbReference type="ARBA" id="ARBA00034036"/>
    </source>
</evidence>
<keyword evidence="9 15" id="KW-1133">Transmembrane helix</keyword>
<feature type="binding site" evidence="13">
    <location>
        <position position="999"/>
    </location>
    <ligand>
        <name>ATP</name>
        <dbReference type="ChEBI" id="CHEBI:30616"/>
    </ligand>
</feature>
<comment type="similarity">
    <text evidence="2 15">Belongs to the cation transport ATPase (P-type) (TC 3.A.3) family. Type IV subfamily.</text>
</comment>
<evidence type="ECO:0000259" key="17">
    <source>
        <dbReference type="Pfam" id="PF16209"/>
    </source>
</evidence>
<feature type="binding site" evidence="13">
    <location>
        <position position="486"/>
    </location>
    <ligand>
        <name>ATP</name>
        <dbReference type="ChEBI" id="CHEBI:30616"/>
    </ligand>
</feature>
<feature type="binding site" evidence="13">
    <location>
        <position position="840"/>
    </location>
    <ligand>
        <name>ATP</name>
        <dbReference type="ChEBI" id="CHEBI:30616"/>
    </ligand>
</feature>
<comment type="catalytic activity">
    <reaction evidence="11 15">
        <text>ATP + H2O + phospholipidSide 1 = ADP + phosphate + phospholipidSide 2.</text>
        <dbReference type="EC" id="7.6.2.1"/>
    </reaction>
</comment>
<dbReference type="InterPro" id="IPR023298">
    <property type="entry name" value="ATPase_P-typ_TM_dom_sf"/>
</dbReference>
<evidence type="ECO:0000256" key="6">
    <source>
        <dbReference type="ARBA" id="ARBA00022840"/>
    </source>
</evidence>
<feature type="binding site" evidence="13">
    <location>
        <position position="487"/>
    </location>
    <ligand>
        <name>ATP</name>
        <dbReference type="ChEBI" id="CHEBI:30616"/>
    </ligand>
</feature>
<feature type="region of interest" description="Disordered" evidence="16">
    <location>
        <begin position="579"/>
        <end position="613"/>
    </location>
</feature>
<feature type="binding site" evidence="14">
    <location>
        <position position="995"/>
    </location>
    <ligand>
        <name>Mg(2+)</name>
        <dbReference type="ChEBI" id="CHEBI:18420"/>
    </ligand>
</feature>
<protein>
    <recommendedName>
        <fullName evidence="15">Phospholipid-transporting ATPase</fullName>
        <ecNumber evidence="15">7.6.2.1</ecNumber>
    </recommendedName>
</protein>
<feature type="binding site" evidence="13">
    <location>
        <position position="998"/>
    </location>
    <ligand>
        <name>ATP</name>
        <dbReference type="ChEBI" id="CHEBI:30616"/>
    </ligand>
</feature>
<dbReference type="Pfam" id="PF16212">
    <property type="entry name" value="PhoLip_ATPase_C"/>
    <property type="match status" value="1"/>
</dbReference>
<dbReference type="PANTHER" id="PTHR24092:SF150">
    <property type="entry name" value="PHOSPHOLIPID-TRANSPORTING ATPASE"/>
    <property type="match status" value="1"/>
</dbReference>
<feature type="binding site" evidence="13">
    <location>
        <position position="947"/>
    </location>
    <ligand>
        <name>ATP</name>
        <dbReference type="ChEBI" id="CHEBI:30616"/>
    </ligand>
</feature>
<gene>
    <name evidence="19" type="ORF">CVIRNUC_001474</name>
</gene>
<dbReference type="Gene3D" id="2.70.150.10">
    <property type="entry name" value="Calcium-transporting ATPase, cytoplasmic transduction domain A"/>
    <property type="match status" value="1"/>
</dbReference>
<dbReference type="SUPFAM" id="SSF81653">
    <property type="entry name" value="Calcium ATPase, transduction domain A"/>
    <property type="match status" value="1"/>
</dbReference>
<feature type="compositionally biased region" description="Basic residues" evidence="16">
    <location>
        <begin position="42"/>
        <end position="56"/>
    </location>
</feature>
<proteinExistence type="inferred from homology"/>
<dbReference type="InterPro" id="IPR006539">
    <property type="entry name" value="P-type_ATPase_IV"/>
</dbReference>
<dbReference type="InterPro" id="IPR001757">
    <property type="entry name" value="P_typ_ATPase"/>
</dbReference>
<feature type="transmembrane region" description="Helical" evidence="15">
    <location>
        <begin position="367"/>
        <end position="388"/>
    </location>
</feature>
<dbReference type="InterPro" id="IPR044492">
    <property type="entry name" value="P_typ_ATPase_HD_dom"/>
</dbReference>